<reference evidence="3 4" key="1">
    <citation type="submission" date="2016-10" db="EMBL/GenBank/DDBJ databases">
        <authorList>
            <person name="de Groot N.N."/>
        </authorList>
    </citation>
    <scope>NUCLEOTIDE SEQUENCE [LARGE SCALE GENOMIC DNA]</scope>
    <source>
        <strain evidence="3 4">DSM 17073</strain>
    </source>
</reference>
<dbReference type="Pfam" id="PF15980">
    <property type="entry name" value="ComGF"/>
    <property type="match status" value="1"/>
</dbReference>
<keyword evidence="1" id="KW-0812">Transmembrane</keyword>
<sequence length="128" mass="14874">MIELLLTIHVTILTTILLSMLIPYMKPPSSYQSFQIYQFFGSLEKEIQTSQHVYINDDTLSIHTLNGDIITISQYQHVIRRQVNGRGHDILLRDVQTFTITEEEQIHITIETKEEALFYDTVTLFQSG</sequence>
<keyword evidence="1" id="KW-0472">Membrane</keyword>
<dbReference type="InterPro" id="IPR016977">
    <property type="entry name" value="ComGF"/>
</dbReference>
<evidence type="ECO:0000313" key="2">
    <source>
        <dbReference type="EMBL" id="GEM00477.1"/>
    </source>
</evidence>
<keyword evidence="5" id="KW-1185">Reference proteome</keyword>
<dbReference type="Proteomes" id="UP000242243">
    <property type="component" value="Unassembled WGS sequence"/>
</dbReference>
<dbReference type="OrthoDB" id="2361316at2"/>
<accession>A0A1I5KRG3</accession>
<evidence type="ECO:0000313" key="3">
    <source>
        <dbReference type="EMBL" id="SFO87740.1"/>
    </source>
</evidence>
<organism evidence="3 4">
    <name type="scientific">Halolactibacillus halophilus</name>
    <dbReference type="NCBI Taxonomy" id="306540"/>
    <lineage>
        <taxon>Bacteria</taxon>
        <taxon>Bacillati</taxon>
        <taxon>Bacillota</taxon>
        <taxon>Bacilli</taxon>
        <taxon>Bacillales</taxon>
        <taxon>Bacillaceae</taxon>
        <taxon>Halolactibacillus</taxon>
    </lineage>
</organism>
<dbReference type="EMBL" id="BJWI01000001">
    <property type="protein sequence ID" value="GEM00477.1"/>
    <property type="molecule type" value="Genomic_DNA"/>
</dbReference>
<dbReference type="EMBL" id="FOXC01000001">
    <property type="protein sequence ID" value="SFO87740.1"/>
    <property type="molecule type" value="Genomic_DNA"/>
</dbReference>
<feature type="transmembrane region" description="Helical" evidence="1">
    <location>
        <begin position="6"/>
        <end position="25"/>
    </location>
</feature>
<dbReference type="Proteomes" id="UP000321547">
    <property type="component" value="Unassembled WGS sequence"/>
</dbReference>
<dbReference type="RefSeq" id="WP_159430069.1">
    <property type="nucleotide sequence ID" value="NZ_BJWI01000001.1"/>
</dbReference>
<dbReference type="STRING" id="306540.SAMN05421839_10111"/>
<evidence type="ECO:0000313" key="4">
    <source>
        <dbReference type="Proteomes" id="UP000242243"/>
    </source>
</evidence>
<gene>
    <name evidence="2" type="ORF">HHA03_00090</name>
    <name evidence="3" type="ORF">SAMN05421839_10111</name>
</gene>
<evidence type="ECO:0000313" key="5">
    <source>
        <dbReference type="Proteomes" id="UP000321547"/>
    </source>
</evidence>
<evidence type="ECO:0000256" key="1">
    <source>
        <dbReference type="SAM" id="Phobius"/>
    </source>
</evidence>
<reference evidence="2 5" key="2">
    <citation type="submission" date="2019-07" db="EMBL/GenBank/DDBJ databases">
        <title>Whole genome shotgun sequence of Halolactibacillus halophilus NBRC 100868.</title>
        <authorList>
            <person name="Hosoyama A."/>
            <person name="Uohara A."/>
            <person name="Ohji S."/>
            <person name="Ichikawa N."/>
        </authorList>
    </citation>
    <scope>NUCLEOTIDE SEQUENCE [LARGE SCALE GENOMIC DNA]</scope>
    <source>
        <strain evidence="2 5">NBRC 100868</strain>
    </source>
</reference>
<protein>
    <submittedName>
        <fullName evidence="3">Competence protein ComGF</fullName>
    </submittedName>
</protein>
<name>A0A1I5KRG3_9BACI</name>
<proteinExistence type="predicted"/>
<keyword evidence="1" id="KW-1133">Transmembrane helix</keyword>
<dbReference type="AlphaFoldDB" id="A0A1I5KRG3"/>